<dbReference type="SUPFAM" id="SSF103473">
    <property type="entry name" value="MFS general substrate transporter"/>
    <property type="match status" value="1"/>
</dbReference>
<evidence type="ECO:0008006" key="9">
    <source>
        <dbReference type="Google" id="ProtNLM"/>
    </source>
</evidence>
<dbReference type="AlphaFoldDB" id="A7EN29"/>
<evidence type="ECO:0000256" key="2">
    <source>
        <dbReference type="ARBA" id="ARBA00022692"/>
    </source>
</evidence>
<evidence type="ECO:0000313" key="8">
    <source>
        <dbReference type="Proteomes" id="UP000001312"/>
    </source>
</evidence>
<evidence type="ECO:0000256" key="3">
    <source>
        <dbReference type="ARBA" id="ARBA00022989"/>
    </source>
</evidence>
<evidence type="ECO:0000256" key="1">
    <source>
        <dbReference type="ARBA" id="ARBA00004141"/>
    </source>
</evidence>
<accession>A7EN29</accession>
<keyword evidence="3 6" id="KW-1133">Transmembrane helix</keyword>
<dbReference type="KEGG" id="ssl:SS1G_06728"/>
<sequence length="380" mass="40993">MSEKQTGEAAQSAAPVQGTTDDHLIKHDDHKSTSRPSCSIPNVAPVSMVLAWYMRTKEKADTAATSFKHHPSETPADHQHAPLDPEKGYYGNSSAETNARALEKVELLVEQKNQVEKMMIKTIIFLLFQKSHLSLTLGDVGWYGSSYLLTTTALQPLFGCIGFSMPLIRRPLYNAMLSSMFGISSVIGPLLGGALSDKASWRCRCNCYRSKASGIRTIPYLGSVIVSSILAGASIIVLRFYKPFMIATGMGVQIPFIAVQVVLNAKDMPNGNAIAIFFNSLGGVISISIAQNVFSNGLVKYVPQYAPEVNSAVIYKAGAIRLRDVIRPADLVGVLIAYCKALDESFILAIAVSGIVTICACFLEWKSAKGKNIDHAAAAA</sequence>
<protein>
    <recommendedName>
        <fullName evidence="9">Major facilitator superfamily (MFS) profile domain-containing protein</fullName>
    </recommendedName>
</protein>
<dbReference type="InParanoid" id="A7EN29"/>
<dbReference type="PANTHER" id="PTHR23501">
    <property type="entry name" value="MAJOR FACILITATOR SUPERFAMILY"/>
    <property type="match status" value="1"/>
</dbReference>
<dbReference type="PANTHER" id="PTHR23501:SF198">
    <property type="entry name" value="AZOLE RESISTANCE PROTEIN 1-RELATED"/>
    <property type="match status" value="1"/>
</dbReference>
<evidence type="ECO:0000256" key="5">
    <source>
        <dbReference type="SAM" id="MobiDB-lite"/>
    </source>
</evidence>
<dbReference type="InterPro" id="IPR036259">
    <property type="entry name" value="MFS_trans_sf"/>
</dbReference>
<feature type="transmembrane region" description="Helical" evidence="6">
    <location>
        <begin position="172"/>
        <end position="196"/>
    </location>
</feature>
<dbReference type="GO" id="GO:0022857">
    <property type="term" value="F:transmembrane transporter activity"/>
    <property type="evidence" value="ECO:0000318"/>
    <property type="project" value="GO_Central"/>
</dbReference>
<feature type="region of interest" description="Disordered" evidence="5">
    <location>
        <begin position="1"/>
        <end position="39"/>
    </location>
</feature>
<name>A7EN29_SCLS1</name>
<reference evidence="8" key="1">
    <citation type="journal article" date="2011" name="PLoS Genet.">
        <title>Genomic analysis of the necrotrophic fungal pathogens Sclerotinia sclerotiorum and Botrytis cinerea.</title>
        <authorList>
            <person name="Amselem J."/>
            <person name="Cuomo C.A."/>
            <person name="van Kan J.A."/>
            <person name="Viaud M."/>
            <person name="Benito E.P."/>
            <person name="Couloux A."/>
            <person name="Coutinho P.M."/>
            <person name="de Vries R.P."/>
            <person name="Dyer P.S."/>
            <person name="Fillinger S."/>
            <person name="Fournier E."/>
            <person name="Gout L."/>
            <person name="Hahn M."/>
            <person name="Kohn L."/>
            <person name="Lapalu N."/>
            <person name="Plummer K.M."/>
            <person name="Pradier J.M."/>
            <person name="Quevillon E."/>
            <person name="Sharon A."/>
            <person name="Simon A."/>
            <person name="ten Have A."/>
            <person name="Tudzynski B."/>
            <person name="Tudzynski P."/>
            <person name="Wincker P."/>
            <person name="Andrew M."/>
            <person name="Anthouard V."/>
            <person name="Beever R.E."/>
            <person name="Beffa R."/>
            <person name="Benoit I."/>
            <person name="Bouzid O."/>
            <person name="Brault B."/>
            <person name="Chen Z."/>
            <person name="Choquer M."/>
            <person name="Collemare J."/>
            <person name="Cotton P."/>
            <person name="Danchin E.G."/>
            <person name="Da Silva C."/>
            <person name="Gautier A."/>
            <person name="Giraud C."/>
            <person name="Giraud T."/>
            <person name="Gonzalez C."/>
            <person name="Grossetete S."/>
            <person name="Guldener U."/>
            <person name="Henrissat B."/>
            <person name="Howlett B.J."/>
            <person name="Kodira C."/>
            <person name="Kretschmer M."/>
            <person name="Lappartient A."/>
            <person name="Leroch M."/>
            <person name="Levis C."/>
            <person name="Mauceli E."/>
            <person name="Neuveglise C."/>
            <person name="Oeser B."/>
            <person name="Pearson M."/>
            <person name="Poulain J."/>
            <person name="Poussereau N."/>
            <person name="Quesneville H."/>
            <person name="Rascle C."/>
            <person name="Schumacher J."/>
            <person name="Segurens B."/>
            <person name="Sexton A."/>
            <person name="Silva E."/>
            <person name="Sirven C."/>
            <person name="Soanes D.M."/>
            <person name="Talbot N.J."/>
            <person name="Templeton M."/>
            <person name="Yandava C."/>
            <person name="Yarden O."/>
            <person name="Zeng Q."/>
            <person name="Rollins J.A."/>
            <person name="Lebrun M.H."/>
            <person name="Dickman M."/>
        </authorList>
    </citation>
    <scope>NUCLEOTIDE SEQUENCE [LARGE SCALE GENOMIC DNA]</scope>
    <source>
        <strain evidence="8">ATCC 18683 / 1980 / Ss-1</strain>
    </source>
</reference>
<dbReference type="RefSeq" id="XP_001592487.1">
    <property type="nucleotide sequence ID" value="XM_001592437.1"/>
</dbReference>
<dbReference type="Proteomes" id="UP000001312">
    <property type="component" value="Unassembled WGS sequence"/>
</dbReference>
<keyword evidence="8" id="KW-1185">Reference proteome</keyword>
<feature type="transmembrane region" description="Helical" evidence="6">
    <location>
        <begin position="345"/>
        <end position="363"/>
    </location>
</feature>
<feature type="compositionally biased region" description="Basic and acidic residues" evidence="5">
    <location>
        <begin position="20"/>
        <end position="32"/>
    </location>
</feature>
<feature type="compositionally biased region" description="Basic and acidic residues" evidence="5">
    <location>
        <begin position="70"/>
        <end position="87"/>
    </location>
</feature>
<dbReference type="GO" id="GO:0055085">
    <property type="term" value="P:transmembrane transport"/>
    <property type="evidence" value="ECO:0000318"/>
    <property type="project" value="GO_Central"/>
</dbReference>
<feature type="transmembrane region" description="Helical" evidence="6">
    <location>
        <begin position="217"/>
        <end position="238"/>
    </location>
</feature>
<comment type="subcellular location">
    <subcellularLocation>
        <location evidence="1">Membrane</location>
        <topology evidence="1">Multi-pass membrane protein</topology>
    </subcellularLocation>
</comment>
<evidence type="ECO:0000256" key="6">
    <source>
        <dbReference type="SAM" id="Phobius"/>
    </source>
</evidence>
<organism evidence="7 8">
    <name type="scientific">Sclerotinia sclerotiorum (strain ATCC 18683 / 1980 / Ss-1)</name>
    <name type="common">White mold</name>
    <name type="synonym">Whetzelinia sclerotiorum</name>
    <dbReference type="NCBI Taxonomy" id="665079"/>
    <lineage>
        <taxon>Eukaryota</taxon>
        <taxon>Fungi</taxon>
        <taxon>Dikarya</taxon>
        <taxon>Ascomycota</taxon>
        <taxon>Pezizomycotina</taxon>
        <taxon>Leotiomycetes</taxon>
        <taxon>Helotiales</taxon>
        <taxon>Sclerotiniaceae</taxon>
        <taxon>Sclerotinia</taxon>
    </lineage>
</organism>
<dbReference type="GO" id="GO:0005886">
    <property type="term" value="C:plasma membrane"/>
    <property type="evidence" value="ECO:0000318"/>
    <property type="project" value="GO_Central"/>
</dbReference>
<dbReference type="GeneID" id="5488371"/>
<feature type="transmembrane region" description="Helical" evidence="6">
    <location>
        <begin position="244"/>
        <end position="263"/>
    </location>
</feature>
<evidence type="ECO:0000256" key="4">
    <source>
        <dbReference type="ARBA" id="ARBA00023136"/>
    </source>
</evidence>
<gene>
    <name evidence="7" type="ORF">SS1G_06728</name>
</gene>
<feature type="region of interest" description="Disordered" evidence="5">
    <location>
        <begin position="63"/>
        <end position="87"/>
    </location>
</feature>
<keyword evidence="2 6" id="KW-0812">Transmembrane</keyword>
<dbReference type="EMBL" id="CH476628">
    <property type="protein sequence ID" value="EDO04245.1"/>
    <property type="molecule type" value="Genomic_DNA"/>
</dbReference>
<keyword evidence="4 6" id="KW-0472">Membrane</keyword>
<evidence type="ECO:0000313" key="7">
    <source>
        <dbReference type="EMBL" id="EDO04245.1"/>
    </source>
</evidence>
<proteinExistence type="predicted"/>
<feature type="transmembrane region" description="Helical" evidence="6">
    <location>
        <begin position="275"/>
        <end position="294"/>
    </location>
</feature>